<organism evidence="18 19">
    <name type="scientific">Adineta steineri</name>
    <dbReference type="NCBI Taxonomy" id="433720"/>
    <lineage>
        <taxon>Eukaryota</taxon>
        <taxon>Metazoa</taxon>
        <taxon>Spiralia</taxon>
        <taxon>Gnathifera</taxon>
        <taxon>Rotifera</taxon>
        <taxon>Eurotatoria</taxon>
        <taxon>Bdelloidea</taxon>
        <taxon>Adinetida</taxon>
        <taxon>Adinetidae</taxon>
        <taxon>Adineta</taxon>
    </lineage>
</organism>
<dbReference type="FunFam" id="1.20.140.100:FF:000001">
    <property type="entry name" value="dynein heavy chain 17, axonemal"/>
    <property type="match status" value="1"/>
</dbReference>
<dbReference type="SMART" id="SM00558">
    <property type="entry name" value="JmjC"/>
    <property type="match status" value="1"/>
</dbReference>
<dbReference type="FunFam" id="3.10.490.20:FF:000002">
    <property type="entry name" value="Dynein axonemal heavy chain 17"/>
    <property type="match status" value="1"/>
</dbReference>
<evidence type="ECO:0000256" key="11">
    <source>
        <dbReference type="ARBA" id="ARBA00023175"/>
    </source>
</evidence>
<dbReference type="FunFam" id="1.10.8.710:FF:000002">
    <property type="entry name" value="dynein heavy chain 17, axonemal"/>
    <property type="match status" value="1"/>
</dbReference>
<keyword evidence="16" id="KW-0812">Transmembrane</keyword>
<dbReference type="Gene3D" id="1.20.920.20">
    <property type="match status" value="1"/>
</dbReference>
<dbReference type="SUPFAM" id="SSF51197">
    <property type="entry name" value="Clavaminate synthase-like"/>
    <property type="match status" value="1"/>
</dbReference>
<feature type="transmembrane region" description="Helical" evidence="16">
    <location>
        <begin position="969"/>
        <end position="989"/>
    </location>
</feature>
<comment type="caution">
    <text evidence="18">The sequence shown here is derived from an EMBL/GenBank/DDBJ whole genome shotgun (WGS) entry which is preliminary data.</text>
</comment>
<dbReference type="InterPro" id="IPR027417">
    <property type="entry name" value="P-loop_NTPase"/>
</dbReference>
<sequence length="4609" mass="534326">MNFNEIIQQSIEDIHLNVFYEHFTKNDEQIDSYLLNYLEIVRNLLVNNKEIDKSKLYSKILLEYSWEKLNTGIWQDVKDVYRYLYAYACYFDVLVDCRILIQNDQYQEIIKKCDLGILLGGPILEKQFNELISIINQNFNNNQDKDIDIHSPKRIRLDNDDNFNWMPIPILDLTKAIERIHCPSIEQFLTCYIQKKKPVILTGCIDHWPAMKKWSFDYLIKLAGDRTVPVELGSRYSDDDWTQKLMTIADFVNQYCRQRIPHLKKDICIPDYCYISSTDNEDEEVDLNAWIGPKQTISPLHNDPKQNLLAQVVGEKYIRLYDPIHSSRLYALGSTMLNNTSSIDVENPDYERFPLFKDVPYLEFILQPGEMLYMPARHWHYMNFTELFQVTSRQCSFSPDNQYLACVNQYRLIIRSSITLEIINLFACIDTIDTIEWSYDSRFILAGLIKRAAIQIFSLDNPEWKCKIDEGSAGLCHVHWAPDSRHILTTAQFYLRITVWSLTSKNVSYIKYPKKLSPNSYIFNLSKSYMALVERRNDSTDHISIFDYSSNWSMIGHFQPNEFEDLQGIEWSPNSDILCLWENCYEYKIGFYALDGQLLNIYKPENDRFSLGIRCARWSPTGQVLVVGDYDEHLTIFSYLTYKKIREPFQHPQRLSSGKGYTILKEEEYNVDDNKETNENGQRKFYSSSNYTSAAVSKSSIESKYIIYNGTLQIAPIKPDLDRAHPRLGVSSIEFSNSGQYVSTIIDTMPNLLFIFDFKPTFHLAFVLIHIQPIRCIKWEPKRDHLALCTHNNRLYIWSSQGASCINLPYESSKHNIDEIKWNDNNNNSIPNMTEENNLKDETNISDDESRKDSSNTINTGENSSDENLNEEEELDFYDFLEAVSDKIDNITTQIEDRREDSRQRLRRTIDDLEAQKRLLKTQLQQRIQVWSENLKKPNFIRTRDKISFTVGVANACFSPLIAGRWPHILPLVYTYQALFLITLRFLIYKRKSWHYFVYDLCYFVNVLTLLYLWVFPSSKILFTVCYTLSHGPLAFAIVLWRNSLVFHSLDKVTSLFIHMYPPLTLFTLRWLLPIELQRERYPAIVHIGSSLHTKTAIFYTIIFYLIWQLLYYAFIVYGRRDKVARGLRATSYTWLLADKNGFVSRLIQKFGFGGPNDGINRYKVVFYFFLQFGYMLLSILPVCLWYYRNMYVNVIFLCSIFAVSVYNGASFYIDVFSRRYIKSLELLQDHDEVEGNDGASSHQSVTSRTLRKSSQILINNSENNPAIKQREQTTDALFTPLKETIELLKSYNQELPEEVHQQLEILPEKWLNLKRNYVAVRQNVAPLQAQENAKIRQRLGEFDVIQTQFRERFKNEAPYSYDTPNAYRKLDRVNRDLTKQENELEKLIKSSALFEVSFPDFKLIKQCRKDIKLLKQLWDYISLVRYSMDDWKSTRWREINVEQMDAEVKKFQRDIKLLDKEMRTWNAYTRLEQILKNMITALRSITELQNPAIRERHWDELMSCTGVQFSMSAQTTLEELLNLNLYNYEEEVRNIVDKAVKEMSMEKTIKDIENTWKTMEFSTDLHPRTGIQLLTASDELIETLEDHQVQLQNMLQSKYIAFFQNQVSTWQKRLSQGDQVIQILREVQKTWAHLESIFIGTEDIRKQLPEDSKRFDEIDRDFKKVAEDNKQDLNVIRCTNRTDVYEQLESIQERLALCEKALAQYLETKRLAFPRFYFVSPAELLDILSNGNSPEKVMRHLSKLFDSIARLELVDDKRIKDAKLKEAIAMYSKESEKVDFPSSCDLNGQVEVWLNRVLDKMRETVRYCLAEAINAYEDKPRELWVQDYPAQIALTGSQVYWTMEVNSAFARIEEGYENGLKDYYKKAVGQLNALIEMLLTDISPLERQKIETICTIDVHARDVVAKMVHARIENANEFLWQCQLRHRWDEREKDCFANICDAQFRYAHEYLGNQPRLVITPLTDRCYITLTQSLHLIMGGAPAGPAGTGKTETTKDLGRALGVMVYVFNCSEQMDYQSIGNIYKGLSQTGAWGCFDEFNRISVEVLSVVAVQVKTIQDAIRDKKQRFNFMGTDISLNPVVGLFITMNPGYAGRTELPENLKALFRPCAMVVPDIEMICEIMLVTSGFKDGKLLSCKFITLYNLCKELLSKQHHYDWGLRAVKSVLVVAGALRRADPNRPEREVLMRALRDFNIPKIVHDDLPIFMGLIGDLFPSLDVPRKRDLKFEEEVKRAALDLKLQPEDAFILKVVQLKELFEVRHSVFIVGNAGTGKSQIWKTLNRLYSNQKRRPVAIDLDPKAVTNNELFGFMNPSTREWKDGLFSTIMRDLANTTHDGPKWICLDGDIDPMWIESLNTVMDDNKVLTLASNERVPLNPTMRLLFEISHLRTATPATVSRAGILYINPQDLGWGPQVATWIDSRPIQSERANLQILFDKYLPACMEMLKSNRFKKITPLVDGCHVWMLCHLLECLLVPDNCPPECSKELYEQYFVWACIWAMGASLFQDQLVDHRVEFSRWWTLEFKAVKFPTTQHTTVFDYYIDPETKKFELWSKKVPKFELDPDIPLQAALVPTSETVRIRYWMDLLMERGYPVMLVGGAGSGKTVIVNDKLQSLNNELWTVVNVPFNYYTSSEMLQSILEKPLERKAGRNYGPPGNKRLVYFIDDMNMPEMDKYYTVQAHTILRQYLDYKHWYDRQKLTLRDIHNCQYVACMNPTAGNFTIDSRIQRHFAVFAVSFPGHDSLRTIYNSILSQHLASSQNAPFTQAVQRYTPQLVDGALAVHQRVAATFLPTAIKFHYIFNLRDLSNIFQGILFTTGECVKSTKDLVRLYVHEAERVYGDKLVSSEDIDSFQKIFRDTVKKNFSEIDEDYCFRRPLIYTHFSTGIGDPKYMPIDNWSQLTKLLTDALDNYNEINANMNLVLFEDAMMHVCRINRILESPRGNALLVGVGGSGKQSLSRLAAFVSQQEVFQITIRKGYGIAELKLDLNNLYIRAGIKNIPTVFLMTDAQVADEKFLVLINDMLASGEINGLFTDDETTDILASVKNEVKAQGIEDTKENCWKYFIDKVRRNLKIVLCFSPVGSTLRVRARRFPALVNCTNIDWFHEWPETALVSVAKRFIQDVDSLPKEYQDSVSEFMAYVHSSVNEMSVQYLTNERRYNYTTPKSFLEQIGLYRNLLQTKRREHEDGILRLENGLVKLESVAKQTDELKEKLKVEEVEVTKKNTEADRLIKVVESETKKVTEQRESAAIEEKEVAEKKERVAERQAESDRDLQKALPALKAAEDALNTLNRNNLTELKSFATPPAAILKVTATIQILLSPPNRVPRDRTWRAAKSMIGDVGVFLNTLLNYDKNHIPESSLKAVEEYLRDPDFNPDAIRRVSLAAAGLCAWAINIVQYYRVYCEVEPKRLAAEEATEQLRQTEDQFNATQAKLARLQTALQTLKDQFQAAQNEKDECQRAADQTSYTINLANRLVGGLASEKERWTNTIQQFQILGKFLPGNVLITTAYLSYVGYFTKYYREELLYRRWMPFLKNLKVPIPVTDNLDPLSMLIDDADMAAWNNEGLPADRMSYENATILTNCERWPLMIDPQLQGVKWIRTRYGEKLVVIRLGGKGYMEKIEHAIAAGETLLIENIEENIEAILDPLIGRNTIRKGRAIKLGDKEIEYHPEFRLILQTKLANPHYKPEMQAQTTLINFTVTRDGLEDQLLADVVALERPDLEKSKYELTRQKNEYKISLKKLEDSLLQRLAAAKGNFLSDVALVENLEKTKSTAIEIEHKKNEAEKTSEQIDKTREVYRPAATRASLLYFIMNDLRKIHPMYQFSLKAFKIVFVKAIQKSEESDDVKQRVINLIDSITYSTSVYTTRSLFEQHKLIFTSQMVFQILLTNKEIDTKELEFLLRYPYVPNLTTPVDFLNDQSWGGIKALSTMEEFHNLDRDIEGSAKRWKKFVESEAPEKEKFPQEWKSKTSLQKLCLMRALRPDRMLYALSLFVEEKLGRKYVENRTIELSRSYEETTKATPIFFILSPGVDPLKEVESLGRKMGFTADNGKFHNISLGQGQDVVAEKALEDGSRDGHWVVLQNIHLVARWLPQLEKKLEQTAEFATEEFRVFLSAEPAPDPDGHCIPQGILESAIKITNEAPTGMYANVHKALDNFDQDTMERCSKENEFKSILFALCYFHAVVAERRKFGPIGWNRRYPFNNGDLTISVDVLYNYLEANSKVPWEDLRYLFGEIMYGGHITDDWDRRLCRSYLETYINPDMFDGDLNLAPSFPIPPNTDYKGYHQYIDEYLPPESPYLYGLHPNAEIDFLTTTSETLFRTVLELQPRDAGAGAAESGSLTSREEKIKTVLDDIMGRLPDEFGMAELFAKTEEKTPYTVVALQECERMNALLKEMRRSLKELDSGLKGELTVTADMEALQESLYLDQVPKTWELRAYPSLFPLSSWFVDLLNRFKDLESWTSDFQLPYAVTLGYLFNPQSFLTAIMQTTARKNEWPLDRMCLSVDITKRTKDELGGAPREGAYIWGLYLEGARWDTQTSQLAEAKLKEITSQMPVIFVKAIPIDRMDTKGMYECPVYKIKTRGAHFVWTFYLKTKERPSKWVLGGVALLLQK</sequence>
<dbReference type="SUPFAM" id="SSF52540">
    <property type="entry name" value="P-loop containing nucleoside triphosphate hydrolases"/>
    <property type="match status" value="4"/>
</dbReference>
<keyword evidence="12" id="KW-0206">Cytoskeleton</keyword>
<keyword evidence="16" id="KW-1133">Transmembrane helix</keyword>
<dbReference type="FunFam" id="3.40.50.300:FF:000411">
    <property type="entry name" value="dynein heavy chain 17, axonemal"/>
    <property type="match status" value="1"/>
</dbReference>
<keyword evidence="5" id="KW-0677">Repeat</keyword>
<dbReference type="Pfam" id="PF12781">
    <property type="entry name" value="AAA_9"/>
    <property type="match status" value="1"/>
</dbReference>
<evidence type="ECO:0000256" key="7">
    <source>
        <dbReference type="ARBA" id="ARBA00022840"/>
    </source>
</evidence>
<dbReference type="GO" id="GO:0008017">
    <property type="term" value="F:microtubule binding"/>
    <property type="evidence" value="ECO:0007669"/>
    <property type="project" value="UniProtKB-ARBA"/>
</dbReference>
<dbReference type="Pfam" id="PF12780">
    <property type="entry name" value="AAA_8"/>
    <property type="match status" value="1"/>
</dbReference>
<dbReference type="InterPro" id="IPR026983">
    <property type="entry name" value="DHC"/>
</dbReference>
<dbReference type="SUPFAM" id="SSF50978">
    <property type="entry name" value="WD40 repeat-like"/>
    <property type="match status" value="1"/>
</dbReference>
<dbReference type="FunFam" id="1.20.58.1120:FF:000002">
    <property type="entry name" value="Dynein heavy chain 9, axonemal"/>
    <property type="match status" value="1"/>
</dbReference>
<feature type="compositionally biased region" description="Basic and acidic residues" evidence="15">
    <location>
        <begin position="837"/>
        <end position="854"/>
    </location>
</feature>
<dbReference type="SMART" id="SM00382">
    <property type="entry name" value="AAA"/>
    <property type="match status" value="3"/>
</dbReference>
<dbReference type="FunFam" id="3.20.180.20:FF:000001">
    <property type="entry name" value="Dynein axonemal heavy chain 5"/>
    <property type="match status" value="1"/>
</dbReference>
<name>A0A814Z4E1_9BILA</name>
<dbReference type="SMART" id="SM00320">
    <property type="entry name" value="WD40"/>
    <property type="match status" value="2"/>
</dbReference>
<dbReference type="FunFam" id="3.40.50.300:FF:000945">
    <property type="entry name" value="Dynein axonemal heavy chain 9"/>
    <property type="match status" value="1"/>
</dbReference>
<dbReference type="Gene3D" id="1.20.58.1120">
    <property type="match status" value="1"/>
</dbReference>
<dbReference type="InterPro" id="IPR043157">
    <property type="entry name" value="Dynein_AAA1S"/>
</dbReference>
<dbReference type="Gene3D" id="1.10.8.720">
    <property type="entry name" value="Region D6 of dynein motor"/>
    <property type="match status" value="1"/>
</dbReference>
<dbReference type="Gene3D" id="1.20.920.30">
    <property type="match status" value="1"/>
</dbReference>
<dbReference type="InterPro" id="IPR041589">
    <property type="entry name" value="DNAH3_AAA_lid_1"/>
</dbReference>
<dbReference type="InterPro" id="IPR035706">
    <property type="entry name" value="AAA_9"/>
</dbReference>
<dbReference type="Gene3D" id="1.20.1270.280">
    <property type="match status" value="1"/>
</dbReference>
<evidence type="ECO:0000256" key="10">
    <source>
        <dbReference type="ARBA" id="ARBA00023069"/>
    </source>
</evidence>
<feature type="compositionally biased region" description="Polar residues" evidence="15">
    <location>
        <begin position="823"/>
        <end position="836"/>
    </location>
</feature>
<evidence type="ECO:0000256" key="16">
    <source>
        <dbReference type="SAM" id="Phobius"/>
    </source>
</evidence>
<dbReference type="Pfam" id="PF08393">
    <property type="entry name" value="DHC_N2"/>
    <property type="match status" value="1"/>
</dbReference>
<dbReference type="GO" id="GO:0008569">
    <property type="term" value="F:minus-end-directed microtubule motor activity"/>
    <property type="evidence" value="ECO:0007669"/>
    <property type="project" value="InterPro"/>
</dbReference>
<dbReference type="InterPro" id="IPR004273">
    <property type="entry name" value="Dynein_heavy_D6_P-loop"/>
</dbReference>
<dbReference type="FunFam" id="1.10.287.2620:FF:000002">
    <property type="entry name" value="Dynein heavy chain 2, axonemal"/>
    <property type="match status" value="1"/>
</dbReference>
<evidence type="ECO:0000313" key="19">
    <source>
        <dbReference type="Proteomes" id="UP000663845"/>
    </source>
</evidence>
<dbReference type="InterPro" id="IPR001680">
    <property type="entry name" value="WD40_rpt"/>
</dbReference>
<dbReference type="InterPro" id="IPR041667">
    <property type="entry name" value="Cupin_8"/>
</dbReference>
<dbReference type="Pfam" id="PF12774">
    <property type="entry name" value="AAA_6"/>
    <property type="match status" value="1"/>
</dbReference>
<dbReference type="InterPro" id="IPR041658">
    <property type="entry name" value="AAA_lid_11"/>
</dbReference>
<dbReference type="InterPro" id="IPR043160">
    <property type="entry name" value="Dynein_C_barrel"/>
</dbReference>
<dbReference type="GO" id="GO:0051959">
    <property type="term" value="F:dynein light intermediate chain binding"/>
    <property type="evidence" value="ECO:0007669"/>
    <property type="project" value="InterPro"/>
</dbReference>
<dbReference type="InterPro" id="IPR024743">
    <property type="entry name" value="Dynein_HC_stalk"/>
</dbReference>
<dbReference type="InterPro" id="IPR003593">
    <property type="entry name" value="AAA+_ATPase"/>
</dbReference>
<dbReference type="InterPro" id="IPR042222">
    <property type="entry name" value="Dynein_2_N"/>
</dbReference>
<dbReference type="InterPro" id="IPR041228">
    <property type="entry name" value="Dynein_C"/>
</dbReference>
<dbReference type="GO" id="GO:0045505">
    <property type="term" value="F:dynein intermediate chain binding"/>
    <property type="evidence" value="ECO:0007669"/>
    <property type="project" value="InterPro"/>
</dbReference>
<dbReference type="Gene3D" id="1.10.287.2620">
    <property type="match status" value="1"/>
</dbReference>
<evidence type="ECO:0000256" key="15">
    <source>
        <dbReference type="SAM" id="MobiDB-lite"/>
    </source>
</evidence>
<evidence type="ECO:0000256" key="6">
    <source>
        <dbReference type="ARBA" id="ARBA00022741"/>
    </source>
</evidence>
<dbReference type="InterPro" id="IPR036322">
    <property type="entry name" value="WD40_repeat_dom_sf"/>
</dbReference>
<dbReference type="FunFam" id="3.40.50.300:FF:000219">
    <property type="entry name" value="Dynein axonemal heavy chain 17"/>
    <property type="match status" value="1"/>
</dbReference>
<gene>
    <name evidence="18" type="ORF">JYZ213_LOCUS28913</name>
</gene>
<dbReference type="FunFam" id="1.10.8.1220:FF:000001">
    <property type="entry name" value="Dynein axonemal heavy chain 5"/>
    <property type="match status" value="1"/>
</dbReference>
<protein>
    <recommendedName>
        <fullName evidence="17">JmjC domain-containing protein</fullName>
    </recommendedName>
</protein>
<dbReference type="FunFam" id="1.20.920.30:FF:000003">
    <property type="entry name" value="Dynein axonemal heavy chain 17"/>
    <property type="match status" value="1"/>
</dbReference>
<keyword evidence="11" id="KW-0505">Motor protein</keyword>
<dbReference type="GO" id="GO:0005858">
    <property type="term" value="C:axonemal dynein complex"/>
    <property type="evidence" value="ECO:0007669"/>
    <property type="project" value="UniProtKB-ARBA"/>
</dbReference>
<keyword evidence="6" id="KW-0547">Nucleotide-binding</keyword>
<evidence type="ECO:0000256" key="13">
    <source>
        <dbReference type="ARBA" id="ARBA00023273"/>
    </source>
</evidence>
<dbReference type="Pfam" id="PF17852">
    <property type="entry name" value="Dynein_AAA_lid"/>
    <property type="match status" value="1"/>
</dbReference>
<dbReference type="InterPro" id="IPR041466">
    <property type="entry name" value="Dynein_AAA5_ext"/>
</dbReference>
<dbReference type="EMBL" id="CAJNOG010000430">
    <property type="protein sequence ID" value="CAF1237994.1"/>
    <property type="molecule type" value="Genomic_DNA"/>
</dbReference>
<evidence type="ECO:0000256" key="14">
    <source>
        <dbReference type="SAM" id="Coils"/>
    </source>
</evidence>
<evidence type="ECO:0000256" key="4">
    <source>
        <dbReference type="ARBA" id="ARBA00022701"/>
    </source>
</evidence>
<dbReference type="Pfam" id="PF12777">
    <property type="entry name" value="MT"/>
    <property type="match status" value="1"/>
</dbReference>
<dbReference type="FunFam" id="3.40.50.300:FF:002141">
    <property type="entry name" value="Dynein heavy chain"/>
    <property type="match status" value="1"/>
</dbReference>
<dbReference type="Proteomes" id="UP000663845">
    <property type="component" value="Unassembled WGS sequence"/>
</dbReference>
<dbReference type="PANTHER" id="PTHR45703:SF8">
    <property type="entry name" value="DYNEINS HEAVY CHAIN"/>
    <property type="match status" value="1"/>
</dbReference>
<dbReference type="PROSITE" id="PS51184">
    <property type="entry name" value="JMJC"/>
    <property type="match status" value="1"/>
</dbReference>
<dbReference type="InterPro" id="IPR042219">
    <property type="entry name" value="AAA_lid_11_sf"/>
</dbReference>
<dbReference type="Gene3D" id="1.10.8.710">
    <property type="match status" value="1"/>
</dbReference>
<feature type="coiled-coil region" evidence="14">
    <location>
        <begin position="3409"/>
        <end position="3457"/>
    </location>
</feature>
<comment type="subcellular location">
    <subcellularLocation>
        <location evidence="1">Cytoplasm</location>
        <location evidence="1">Cytoskeleton</location>
        <location evidence="1">Cilium axoneme</location>
    </subcellularLocation>
</comment>
<dbReference type="InterPro" id="IPR024317">
    <property type="entry name" value="Dynein_heavy_chain_D4_dom"/>
</dbReference>
<proteinExistence type="inferred from homology"/>
<dbReference type="Pfam" id="PF24472">
    <property type="entry name" value="ARM_KDM8_N"/>
    <property type="match status" value="1"/>
</dbReference>
<dbReference type="InterPro" id="IPR021261">
    <property type="entry name" value="GPCAT"/>
</dbReference>
<feature type="coiled-coil region" evidence="14">
    <location>
        <begin position="3193"/>
        <end position="3265"/>
    </location>
</feature>
<dbReference type="InterPro" id="IPR056520">
    <property type="entry name" value="ARM_KDM8_N"/>
</dbReference>
<keyword evidence="10" id="KW-0969">Cilium</keyword>
<feature type="region of interest" description="Disordered" evidence="15">
    <location>
        <begin position="823"/>
        <end position="869"/>
    </location>
</feature>
<dbReference type="FunFam" id="3.40.50.300:FF:000049">
    <property type="entry name" value="Dynein, axonemal, heavy chain 5"/>
    <property type="match status" value="1"/>
</dbReference>
<feature type="coiled-coil region" evidence="14">
    <location>
        <begin position="3722"/>
        <end position="3794"/>
    </location>
</feature>
<comment type="similarity">
    <text evidence="2">Belongs to the dynein heavy chain family.</text>
</comment>
<keyword evidence="16" id="KW-0472">Membrane</keyword>
<dbReference type="Gene3D" id="6.10.140.1060">
    <property type="match status" value="1"/>
</dbReference>
<evidence type="ECO:0000256" key="9">
    <source>
        <dbReference type="ARBA" id="ARBA00023054"/>
    </source>
</evidence>
<dbReference type="Gene3D" id="3.40.50.300">
    <property type="entry name" value="P-loop containing nucleotide triphosphate hydrolases"/>
    <property type="match status" value="5"/>
</dbReference>
<dbReference type="PANTHER" id="PTHR45703">
    <property type="entry name" value="DYNEIN HEAVY CHAIN"/>
    <property type="match status" value="1"/>
</dbReference>
<dbReference type="InterPro" id="IPR035699">
    <property type="entry name" value="AAA_6"/>
</dbReference>
<dbReference type="GO" id="GO:0097729">
    <property type="term" value="C:9+2 motile cilium"/>
    <property type="evidence" value="ECO:0007669"/>
    <property type="project" value="UniProtKB-ARBA"/>
</dbReference>
<dbReference type="Pfam" id="PF18199">
    <property type="entry name" value="Dynein_C"/>
    <property type="match status" value="1"/>
</dbReference>
<keyword evidence="7" id="KW-0067">ATP-binding</keyword>
<accession>A0A814Z4E1</accession>
<evidence type="ECO:0000259" key="17">
    <source>
        <dbReference type="PROSITE" id="PS51184"/>
    </source>
</evidence>
<dbReference type="Gene3D" id="1.10.8.1220">
    <property type="match status" value="1"/>
</dbReference>
<feature type="transmembrane region" description="Helical" evidence="16">
    <location>
        <begin position="1021"/>
        <end position="1041"/>
    </location>
</feature>
<feature type="domain" description="JmjC" evidence="17">
    <location>
        <begin position="258"/>
        <end position="410"/>
    </location>
</feature>
<dbReference type="Pfam" id="PF18198">
    <property type="entry name" value="AAA_lid_11"/>
    <property type="match status" value="1"/>
</dbReference>
<dbReference type="GO" id="GO:0005874">
    <property type="term" value="C:microtubule"/>
    <property type="evidence" value="ECO:0007669"/>
    <property type="project" value="UniProtKB-KW"/>
</dbReference>
<feature type="transmembrane region" description="Helical" evidence="16">
    <location>
        <begin position="996"/>
        <end position="1015"/>
    </location>
</feature>
<keyword evidence="8" id="KW-0243">Dynein</keyword>
<dbReference type="Pfam" id="PF13621">
    <property type="entry name" value="Cupin_8"/>
    <property type="match status" value="1"/>
</dbReference>
<dbReference type="FunFam" id="1.10.8.720:FF:000002">
    <property type="entry name" value="Dynein heavy chain 9, axonemal"/>
    <property type="match status" value="1"/>
</dbReference>
<dbReference type="InterPro" id="IPR015943">
    <property type="entry name" value="WD40/YVTN_repeat-like_dom_sf"/>
</dbReference>
<dbReference type="Gene3D" id="2.60.120.650">
    <property type="entry name" value="Cupin"/>
    <property type="match status" value="1"/>
</dbReference>
<keyword evidence="3" id="KW-0963">Cytoplasm</keyword>
<dbReference type="Pfam" id="PF12775">
    <property type="entry name" value="AAA_7"/>
    <property type="match status" value="1"/>
</dbReference>
<dbReference type="Pfam" id="PF03028">
    <property type="entry name" value="Dynein_heavy"/>
    <property type="match status" value="1"/>
</dbReference>
<keyword evidence="13" id="KW-0966">Cell projection</keyword>
<keyword evidence="4" id="KW-0493">Microtubule</keyword>
<dbReference type="Gene3D" id="3.10.490.20">
    <property type="match status" value="1"/>
</dbReference>
<dbReference type="GO" id="GO:0005524">
    <property type="term" value="F:ATP binding"/>
    <property type="evidence" value="ECO:0007669"/>
    <property type="project" value="UniProtKB-KW"/>
</dbReference>
<dbReference type="InterPro" id="IPR042228">
    <property type="entry name" value="Dynein_linker_3"/>
</dbReference>
<dbReference type="Gene3D" id="1.20.140.100">
    <property type="entry name" value="Dynein heavy chain, N-terminal domain 2"/>
    <property type="match status" value="1"/>
</dbReference>
<evidence type="ECO:0000313" key="18">
    <source>
        <dbReference type="EMBL" id="CAF1237994.1"/>
    </source>
</evidence>
<evidence type="ECO:0000256" key="2">
    <source>
        <dbReference type="ARBA" id="ARBA00008887"/>
    </source>
</evidence>
<dbReference type="Pfam" id="PF17857">
    <property type="entry name" value="AAA_lid_1"/>
    <property type="match status" value="1"/>
</dbReference>
<dbReference type="GO" id="GO:0007018">
    <property type="term" value="P:microtubule-based movement"/>
    <property type="evidence" value="ECO:0007669"/>
    <property type="project" value="InterPro"/>
</dbReference>
<feature type="transmembrane region" description="Helical" evidence="16">
    <location>
        <begin position="1097"/>
        <end position="1119"/>
    </location>
</feature>
<evidence type="ECO:0000256" key="3">
    <source>
        <dbReference type="ARBA" id="ARBA00022490"/>
    </source>
</evidence>
<evidence type="ECO:0000256" key="8">
    <source>
        <dbReference type="ARBA" id="ARBA00023017"/>
    </source>
</evidence>
<reference evidence="18" key="1">
    <citation type="submission" date="2021-02" db="EMBL/GenBank/DDBJ databases">
        <authorList>
            <person name="Nowell W R."/>
        </authorList>
    </citation>
    <scope>NUCLEOTIDE SEQUENCE</scope>
</reference>
<dbReference type="Gene3D" id="1.10.472.130">
    <property type="match status" value="1"/>
</dbReference>
<dbReference type="FunFam" id="1.20.1270.280:FF:000003">
    <property type="entry name" value="Dynein axonemal heavy chain 17"/>
    <property type="match status" value="1"/>
</dbReference>
<evidence type="ECO:0000256" key="12">
    <source>
        <dbReference type="ARBA" id="ARBA00023212"/>
    </source>
</evidence>
<dbReference type="Pfam" id="PF10998">
    <property type="entry name" value="DUF2838"/>
    <property type="match status" value="1"/>
</dbReference>
<dbReference type="FunFam" id="1.20.920.20:FF:000003">
    <property type="entry name" value="Dynein axonemal heavy chain 17"/>
    <property type="match status" value="1"/>
</dbReference>
<evidence type="ECO:0000256" key="5">
    <source>
        <dbReference type="ARBA" id="ARBA00022737"/>
    </source>
</evidence>
<feature type="transmembrane region" description="Helical" evidence="16">
    <location>
        <begin position="1165"/>
        <end position="1188"/>
    </location>
</feature>
<dbReference type="Gene3D" id="2.130.10.10">
    <property type="entry name" value="YVTN repeat-like/Quinoprotein amine dehydrogenase"/>
    <property type="match status" value="2"/>
</dbReference>
<evidence type="ECO:0000256" key="1">
    <source>
        <dbReference type="ARBA" id="ARBA00004430"/>
    </source>
</evidence>
<keyword evidence="9 14" id="KW-0175">Coiled coil</keyword>
<dbReference type="Gene3D" id="3.20.180.20">
    <property type="entry name" value="Dynein heavy chain, N-terminal domain 2"/>
    <property type="match status" value="1"/>
</dbReference>
<feature type="transmembrane region" description="Helical" evidence="16">
    <location>
        <begin position="1194"/>
        <end position="1214"/>
    </location>
</feature>
<dbReference type="InterPro" id="IPR013602">
    <property type="entry name" value="Dynein_heavy_linker"/>
</dbReference>
<dbReference type="InterPro" id="IPR003347">
    <property type="entry name" value="JmjC_dom"/>
</dbReference>
<feature type="coiled-coil region" evidence="14">
    <location>
        <begin position="881"/>
        <end position="923"/>
    </location>
</feature>